<dbReference type="OrthoDB" id="5178065at2"/>
<keyword evidence="3" id="KW-1185">Reference proteome</keyword>
<dbReference type="PROSITE" id="PS50943">
    <property type="entry name" value="HTH_CROC1"/>
    <property type="match status" value="1"/>
</dbReference>
<feature type="domain" description="HTH cro/C1-type" evidence="1">
    <location>
        <begin position="28"/>
        <end position="69"/>
    </location>
</feature>
<protein>
    <submittedName>
        <fullName evidence="2">Helix-turn-helix protein</fullName>
    </submittedName>
</protein>
<dbReference type="InterPro" id="IPR043917">
    <property type="entry name" value="DUF5753"/>
</dbReference>
<evidence type="ECO:0000313" key="2">
    <source>
        <dbReference type="EMBL" id="PRY57926.1"/>
    </source>
</evidence>
<organism evidence="2 3">
    <name type="scientific">Glycomyces artemisiae</name>
    <dbReference type="NCBI Taxonomy" id="1076443"/>
    <lineage>
        <taxon>Bacteria</taxon>
        <taxon>Bacillati</taxon>
        <taxon>Actinomycetota</taxon>
        <taxon>Actinomycetes</taxon>
        <taxon>Glycomycetales</taxon>
        <taxon>Glycomycetaceae</taxon>
        <taxon>Glycomyces</taxon>
    </lineage>
</organism>
<reference evidence="2 3" key="1">
    <citation type="submission" date="2018-03" db="EMBL/GenBank/DDBJ databases">
        <title>Genomic Encyclopedia of Type Strains, Phase III (KMG-III): the genomes of soil and plant-associated and newly described type strains.</title>
        <authorList>
            <person name="Whitman W."/>
        </authorList>
    </citation>
    <scope>NUCLEOTIDE SEQUENCE [LARGE SCALE GENOMIC DNA]</scope>
    <source>
        <strain evidence="2 3">CGMCC 4.7067</strain>
    </source>
</reference>
<dbReference type="InterPro" id="IPR010982">
    <property type="entry name" value="Lambda_DNA-bd_dom_sf"/>
</dbReference>
<evidence type="ECO:0000313" key="3">
    <source>
        <dbReference type="Proteomes" id="UP000238176"/>
    </source>
</evidence>
<dbReference type="RefSeq" id="WP_106365097.1">
    <property type="nucleotide sequence ID" value="NZ_PVTJ01000006.1"/>
</dbReference>
<dbReference type="AlphaFoldDB" id="A0A2T0UJ81"/>
<accession>A0A2T0UJ81</accession>
<dbReference type="Pfam" id="PF19054">
    <property type="entry name" value="DUF5753"/>
    <property type="match status" value="1"/>
</dbReference>
<sequence>MPLAKVADWYYKAELEALVAETDLTNVQIAAELGVSTRTITNWITGETRPKAGMAAMLAQICGASEKRIQFLTHVINQLDKGTVVSDLEKRNIFIVERAEATYGEFWKFESCYIPGPLQDERYHMEGLPGHGDQPMTHWQRKLRRKLTLRRRRPRPAMRYLIGAQAIRHLARWEWGPDFFETLVEEANQQNCEIRILDGIYRGAEHSFEVYLPAGRQQAGPRFVYVETFDQSRHIEDDIKFGLYHNQVKELWSYGSPIGRSLNDWVH</sequence>
<dbReference type="InterPro" id="IPR001387">
    <property type="entry name" value="Cro/C1-type_HTH"/>
</dbReference>
<dbReference type="GO" id="GO:0003677">
    <property type="term" value="F:DNA binding"/>
    <property type="evidence" value="ECO:0007669"/>
    <property type="project" value="InterPro"/>
</dbReference>
<dbReference type="Pfam" id="PF01381">
    <property type="entry name" value="HTH_3"/>
    <property type="match status" value="1"/>
</dbReference>
<evidence type="ECO:0000259" key="1">
    <source>
        <dbReference type="PROSITE" id="PS50943"/>
    </source>
</evidence>
<proteinExistence type="predicted"/>
<dbReference type="Proteomes" id="UP000238176">
    <property type="component" value="Unassembled WGS sequence"/>
</dbReference>
<name>A0A2T0UJ81_9ACTN</name>
<dbReference type="EMBL" id="PVTJ01000006">
    <property type="protein sequence ID" value="PRY57926.1"/>
    <property type="molecule type" value="Genomic_DNA"/>
</dbReference>
<gene>
    <name evidence="2" type="ORF">B0I28_106349</name>
</gene>
<dbReference type="SUPFAM" id="SSF47413">
    <property type="entry name" value="lambda repressor-like DNA-binding domains"/>
    <property type="match status" value="1"/>
</dbReference>
<comment type="caution">
    <text evidence="2">The sequence shown here is derived from an EMBL/GenBank/DDBJ whole genome shotgun (WGS) entry which is preliminary data.</text>
</comment>
<dbReference type="Gene3D" id="1.10.260.40">
    <property type="entry name" value="lambda repressor-like DNA-binding domains"/>
    <property type="match status" value="1"/>
</dbReference>